<dbReference type="EMBL" id="ML145142">
    <property type="protein sequence ID" value="TBU57077.1"/>
    <property type="molecule type" value="Genomic_DNA"/>
</dbReference>
<dbReference type="PROSITE" id="PS01360">
    <property type="entry name" value="ZF_MYND_1"/>
    <property type="match status" value="1"/>
</dbReference>
<accession>A0A4Q9NQH5</accession>
<evidence type="ECO:0000313" key="5">
    <source>
        <dbReference type="Proteomes" id="UP000292082"/>
    </source>
</evidence>
<gene>
    <name evidence="4" type="ORF">BD310DRAFT_959846</name>
</gene>
<dbReference type="SUPFAM" id="SSF144232">
    <property type="entry name" value="HIT/MYND zinc finger-like"/>
    <property type="match status" value="1"/>
</dbReference>
<evidence type="ECO:0000256" key="1">
    <source>
        <dbReference type="ARBA" id="ARBA00022723"/>
    </source>
</evidence>
<dbReference type="GO" id="GO:0008270">
    <property type="term" value="F:zinc ion binding"/>
    <property type="evidence" value="ECO:0007669"/>
    <property type="project" value="UniProtKB-KW"/>
</dbReference>
<protein>
    <submittedName>
        <fullName evidence="4">Uncharacterized protein</fullName>
    </submittedName>
</protein>
<organism evidence="4 5">
    <name type="scientific">Dichomitus squalens</name>
    <dbReference type="NCBI Taxonomy" id="114155"/>
    <lineage>
        <taxon>Eukaryota</taxon>
        <taxon>Fungi</taxon>
        <taxon>Dikarya</taxon>
        <taxon>Basidiomycota</taxon>
        <taxon>Agaricomycotina</taxon>
        <taxon>Agaricomycetes</taxon>
        <taxon>Polyporales</taxon>
        <taxon>Polyporaceae</taxon>
        <taxon>Dichomitus</taxon>
    </lineage>
</organism>
<dbReference type="AlphaFoldDB" id="A0A4Q9NQH5"/>
<evidence type="ECO:0000313" key="4">
    <source>
        <dbReference type="EMBL" id="TBU57077.1"/>
    </source>
</evidence>
<proteinExistence type="predicted"/>
<reference evidence="4 5" key="1">
    <citation type="submission" date="2019-01" db="EMBL/GenBank/DDBJ databases">
        <title>Draft genome sequences of three monokaryotic isolates of the white-rot basidiomycete fungus Dichomitus squalens.</title>
        <authorList>
            <consortium name="DOE Joint Genome Institute"/>
            <person name="Lopez S.C."/>
            <person name="Andreopoulos B."/>
            <person name="Pangilinan J."/>
            <person name="Lipzen A."/>
            <person name="Riley R."/>
            <person name="Ahrendt S."/>
            <person name="Ng V."/>
            <person name="Barry K."/>
            <person name="Daum C."/>
            <person name="Grigoriev I.V."/>
            <person name="Hilden K.S."/>
            <person name="Makela M.R."/>
            <person name="de Vries R.P."/>
        </authorList>
    </citation>
    <scope>NUCLEOTIDE SEQUENCE [LARGE SCALE GENOMIC DNA]</scope>
    <source>
        <strain evidence="4 5">CBS 464.89</strain>
    </source>
</reference>
<dbReference type="InterPro" id="IPR002893">
    <property type="entry name" value="Znf_MYND"/>
</dbReference>
<keyword evidence="2" id="KW-0863">Zinc-finger</keyword>
<keyword evidence="3" id="KW-0862">Zinc</keyword>
<name>A0A4Q9NQH5_9APHY</name>
<keyword evidence="5" id="KW-1185">Reference proteome</keyword>
<evidence type="ECO:0000256" key="2">
    <source>
        <dbReference type="ARBA" id="ARBA00022771"/>
    </source>
</evidence>
<dbReference type="STRING" id="114155.A0A4Q9NQH5"/>
<sequence length="241" mass="26566">MNNDWGEDIVDIPIAFTCARCKNDGVSKQDLKRCGGCSVAMYCSRDCQRGDRPSHRRWCRPPVDTGAQAVNVHGDSGTLRTLVHALVCSAGGVERVLKNEECVFFRVKPLPRVTDNPATGLEITSLSLLDKHGTHLVTHSHTALYRPHFHASDCPVDDFTAAAFKDIVSLCIRCVGTGLVLHVSSDLDSVVPDAGYMVRQKKTWEWKRLEDPEALMLALISSDDVSRHTSLSVWQLSVAVL</sequence>
<keyword evidence="1" id="KW-0479">Metal-binding</keyword>
<evidence type="ECO:0000256" key="3">
    <source>
        <dbReference type="ARBA" id="ARBA00022833"/>
    </source>
</evidence>
<dbReference type="Proteomes" id="UP000292082">
    <property type="component" value="Unassembled WGS sequence"/>
</dbReference>
<dbReference type="Gene3D" id="6.10.140.2220">
    <property type="match status" value="1"/>
</dbReference>
<dbReference type="PROSITE" id="PS50865">
    <property type="entry name" value="ZF_MYND_2"/>
    <property type="match status" value="1"/>
</dbReference>
<dbReference type="Pfam" id="PF01753">
    <property type="entry name" value="zf-MYND"/>
    <property type="match status" value="1"/>
</dbReference>